<dbReference type="Proteomes" id="UP000824263">
    <property type="component" value="Unassembled WGS sequence"/>
</dbReference>
<dbReference type="SMART" id="SM00899">
    <property type="entry name" value="FeoA"/>
    <property type="match status" value="1"/>
</dbReference>
<dbReference type="InterPro" id="IPR050860">
    <property type="entry name" value="FeoB_GTPase"/>
</dbReference>
<evidence type="ECO:0000256" key="5">
    <source>
        <dbReference type="ARBA" id="ARBA00022692"/>
    </source>
</evidence>
<keyword evidence="14" id="KW-0406">Ion transport</keyword>
<dbReference type="Gene3D" id="1.10.287.1770">
    <property type="match status" value="1"/>
</dbReference>
<organism evidence="16 17">
    <name type="scientific">Candidatus Dorea gallistercoris</name>
    <dbReference type="NCBI Taxonomy" id="2838542"/>
    <lineage>
        <taxon>Bacteria</taxon>
        <taxon>Bacillati</taxon>
        <taxon>Bacillota</taxon>
        <taxon>Clostridia</taxon>
        <taxon>Lachnospirales</taxon>
        <taxon>Lachnospiraceae</taxon>
        <taxon>Dorea</taxon>
    </lineage>
</organism>
<dbReference type="InterPro" id="IPR038157">
    <property type="entry name" value="FeoA_core_dom"/>
</dbReference>
<keyword evidence="7 14" id="KW-1133">Transmembrane helix</keyword>
<evidence type="ECO:0000256" key="7">
    <source>
        <dbReference type="ARBA" id="ARBA00022989"/>
    </source>
</evidence>
<dbReference type="PROSITE" id="PS51711">
    <property type="entry name" value="G_FEOB"/>
    <property type="match status" value="1"/>
</dbReference>
<dbReference type="Pfam" id="PF02421">
    <property type="entry name" value="FeoB_N"/>
    <property type="match status" value="1"/>
</dbReference>
<feature type="binding site" evidence="13">
    <location>
        <position position="112"/>
    </location>
    <ligand>
        <name>Mg(2+)</name>
        <dbReference type="ChEBI" id="CHEBI:18420"/>
        <label>2</label>
    </ligand>
</feature>
<keyword evidence="4" id="KW-1003">Cell membrane</keyword>
<dbReference type="InterPro" id="IPR003373">
    <property type="entry name" value="Fe2_transport_prot-B"/>
</dbReference>
<keyword evidence="6 12" id="KW-0547">Nucleotide-binding</keyword>
<evidence type="ECO:0000256" key="13">
    <source>
        <dbReference type="PIRSR" id="PIRSR603373-2"/>
    </source>
</evidence>
<keyword evidence="3 14" id="KW-0813">Transport</keyword>
<dbReference type="GO" id="GO:0005525">
    <property type="term" value="F:GTP binding"/>
    <property type="evidence" value="ECO:0007669"/>
    <property type="project" value="UniProtKB-KW"/>
</dbReference>
<dbReference type="Pfam" id="PF17910">
    <property type="entry name" value="FeoB_Cyto"/>
    <property type="match status" value="1"/>
</dbReference>
<dbReference type="AlphaFoldDB" id="A0A9D1UDR5"/>
<evidence type="ECO:0000256" key="9">
    <source>
        <dbReference type="ARBA" id="ARBA00023134"/>
    </source>
</evidence>
<keyword evidence="8 14" id="KW-0408">Iron</keyword>
<dbReference type="Gene3D" id="3.40.50.300">
    <property type="entry name" value="P-loop containing nucleotide triphosphate hydrolases"/>
    <property type="match status" value="1"/>
</dbReference>
<dbReference type="InterPro" id="IPR041069">
    <property type="entry name" value="FeoB_Cyto"/>
</dbReference>
<evidence type="ECO:0000256" key="8">
    <source>
        <dbReference type="ARBA" id="ARBA00023004"/>
    </source>
</evidence>
<dbReference type="PANTHER" id="PTHR43185:SF2">
    <property type="entry name" value="FERROUS IRON TRANSPORT PROTEIN B"/>
    <property type="match status" value="1"/>
</dbReference>
<feature type="domain" description="FeoB-type G" evidence="15">
    <location>
        <begin position="90"/>
        <end position="252"/>
    </location>
</feature>
<sequence length="770" mass="84360">MADLRPGDKAAVESIETEQDKGRRLRELGLIEGTLVECVAVSPLGDPRAYRIRGAVFALRQTEAETVKVRVTETGREHRAEPRADKKKAGRRIALAGNPNVGKSTLFNALTGSRQHTGNWAGKTVEYARGYSTYGGRDYEWIDLPGCYSLSYCSKEEEAARDYLYFRAYDGVLVICDGVCLERNLVLALSILETTDRVVLCVNLQDEAAKKGIHTDLKKLEEYLKIPVVGIAAREKTGIREVYQALERMFEKKPEPAAAAYPKWLEEKVKPLETAIREEGVGARRARWLALRLLEGDEKLTHLLEEAYPLLEEERIQNILERTRDQIKEGGPDQNVRREIAESWVKQAEALAGKVVSCQTEDHDRADRRLDGIFTGKWTGLPLMAAGLFVIFWLTICGANYPSELLSSGLSWLEGKLVEGALAAGIPEMVYEPLIYGVYRVTAWVVSVMLPPMAVFFPLFTLLEDLGYLPRAAFNLDRCFCKCRSCGKQALTMCMGLGCNAVGVMGCRIIDSPRERMIAVLTNSFVPCNGRFSMMAAVISMFLVGNGKGPGKTLGSAALLALVIMLGILMTFLASAGLSATILKGMPSSFVLELPPYRRPQVGKVVLRSVLDRTVFVLGRAVLTAAPAGLLIWGMANISVGEVSFLDRCAAFLDPVGKVMGLDGMILLAFLLGLPANEIVLPIILMGYLSQGNLTEIGNLGEVRQILIQNGWTWTTAVSTLLFSLLHWPCATTCLTIRRETGSWRWTAAAVLLPAALGVALCAGFTAIAG</sequence>
<feature type="transmembrane region" description="Helical" evidence="14">
    <location>
        <begin position="378"/>
        <end position="401"/>
    </location>
</feature>
<reference evidence="16" key="2">
    <citation type="submission" date="2021-04" db="EMBL/GenBank/DDBJ databases">
        <authorList>
            <person name="Gilroy R."/>
        </authorList>
    </citation>
    <scope>NUCLEOTIDE SEQUENCE</scope>
    <source>
        <strain evidence="16">ChiSxjej1B13-11762</strain>
    </source>
</reference>
<evidence type="ECO:0000313" key="16">
    <source>
        <dbReference type="EMBL" id="HIW84072.1"/>
    </source>
</evidence>
<dbReference type="Pfam" id="PF07670">
    <property type="entry name" value="Gate"/>
    <property type="match status" value="2"/>
</dbReference>
<feature type="transmembrane region" description="Helical" evidence="14">
    <location>
        <begin position="748"/>
        <end position="769"/>
    </location>
</feature>
<gene>
    <name evidence="16" type="primary">feoB</name>
    <name evidence="16" type="ORF">H9873_07110</name>
</gene>
<dbReference type="InterPro" id="IPR007167">
    <property type="entry name" value="Fe-transptr_FeoA-like"/>
</dbReference>
<keyword evidence="5 14" id="KW-0812">Transmembrane</keyword>
<evidence type="ECO:0000256" key="14">
    <source>
        <dbReference type="RuleBase" id="RU362098"/>
    </source>
</evidence>
<feature type="binding site" evidence="13">
    <location>
        <position position="111"/>
    </location>
    <ligand>
        <name>Mg(2+)</name>
        <dbReference type="ChEBI" id="CHEBI:18420"/>
        <label>2</label>
    </ligand>
</feature>
<accession>A0A9D1UDR5</accession>
<feature type="binding site" evidence="13">
    <location>
        <position position="109"/>
    </location>
    <ligand>
        <name>Mg(2+)</name>
        <dbReference type="ChEBI" id="CHEBI:18420"/>
        <label>2</label>
    </ligand>
</feature>
<dbReference type="NCBIfam" id="TIGR00437">
    <property type="entry name" value="feoB"/>
    <property type="match status" value="1"/>
</dbReference>
<keyword evidence="10 14" id="KW-0472">Membrane</keyword>
<evidence type="ECO:0000256" key="4">
    <source>
        <dbReference type="ARBA" id="ARBA00022475"/>
    </source>
</evidence>
<comment type="subcellular location">
    <subcellularLocation>
        <location evidence="2 14">Cell membrane</location>
        <topology evidence="2 14">Multi-pass membrane protein</topology>
    </subcellularLocation>
</comment>
<dbReference type="Pfam" id="PF04023">
    <property type="entry name" value="FeoA"/>
    <property type="match status" value="1"/>
</dbReference>
<dbReference type="Pfam" id="PF07664">
    <property type="entry name" value="FeoB_C"/>
    <property type="match status" value="1"/>
</dbReference>
<evidence type="ECO:0000313" key="17">
    <source>
        <dbReference type="Proteomes" id="UP000824263"/>
    </source>
</evidence>
<keyword evidence="9 12" id="KW-0342">GTP-binding</keyword>
<feature type="binding site" evidence="12">
    <location>
        <begin position="203"/>
        <end position="206"/>
    </location>
    <ligand>
        <name>GTP</name>
        <dbReference type="ChEBI" id="CHEBI:37565"/>
        <label>1</label>
    </ligand>
</feature>
<feature type="binding site" evidence="12">
    <location>
        <begin position="97"/>
        <end position="104"/>
    </location>
    <ligand>
        <name>GTP</name>
        <dbReference type="ChEBI" id="CHEBI:37565"/>
        <label>1</label>
    </ligand>
</feature>
<dbReference type="InterPro" id="IPR011642">
    <property type="entry name" value="Gate_dom"/>
</dbReference>
<feature type="transmembrane region" description="Helical" evidence="14">
    <location>
        <begin position="617"/>
        <end position="636"/>
    </location>
</feature>
<dbReference type="SUPFAM" id="SSF52540">
    <property type="entry name" value="P-loop containing nucleoside triphosphate hydrolases"/>
    <property type="match status" value="1"/>
</dbReference>
<evidence type="ECO:0000256" key="2">
    <source>
        <dbReference type="ARBA" id="ARBA00004651"/>
    </source>
</evidence>
<evidence type="ECO:0000256" key="12">
    <source>
        <dbReference type="PIRSR" id="PIRSR603373-1"/>
    </source>
</evidence>
<feature type="binding site" evidence="12">
    <location>
        <begin position="122"/>
        <end position="126"/>
    </location>
    <ligand>
        <name>GTP</name>
        <dbReference type="ChEBI" id="CHEBI:37565"/>
        <label>1</label>
    </ligand>
</feature>
<evidence type="ECO:0000256" key="10">
    <source>
        <dbReference type="ARBA" id="ARBA00023136"/>
    </source>
</evidence>
<keyword evidence="14" id="KW-0410">Iron transport</keyword>
<dbReference type="PANTHER" id="PTHR43185">
    <property type="entry name" value="FERROUS IRON TRANSPORT PROTEIN B"/>
    <property type="match status" value="1"/>
</dbReference>
<evidence type="ECO:0000256" key="11">
    <source>
        <dbReference type="NCBIfam" id="TIGR00437"/>
    </source>
</evidence>
<feature type="binding site" evidence="12">
    <location>
        <begin position="143"/>
        <end position="146"/>
    </location>
    <ligand>
        <name>GTP</name>
        <dbReference type="ChEBI" id="CHEBI:37565"/>
        <label>1</label>
    </ligand>
</feature>
<feature type="binding site" evidence="13">
    <location>
        <position position="108"/>
    </location>
    <ligand>
        <name>Mg(2+)</name>
        <dbReference type="ChEBI" id="CHEBI:18420"/>
        <label>2</label>
    </ligand>
</feature>
<dbReference type="CDD" id="cd01879">
    <property type="entry name" value="FeoB"/>
    <property type="match status" value="1"/>
</dbReference>
<evidence type="ECO:0000256" key="3">
    <source>
        <dbReference type="ARBA" id="ARBA00022448"/>
    </source>
</evidence>
<proteinExistence type="inferred from homology"/>
<protein>
    <recommendedName>
        <fullName evidence="11 14">Ferrous iron transport protein B</fullName>
    </recommendedName>
</protein>
<feature type="transmembrane region" description="Helical" evidence="14">
    <location>
        <begin position="557"/>
        <end position="583"/>
    </location>
</feature>
<dbReference type="InterPro" id="IPR030389">
    <property type="entry name" value="G_FEOB_dom"/>
</dbReference>
<feature type="transmembrane region" description="Helical" evidence="14">
    <location>
        <begin position="518"/>
        <end position="545"/>
    </location>
</feature>
<dbReference type="GO" id="GO:0015093">
    <property type="term" value="F:ferrous iron transmembrane transporter activity"/>
    <property type="evidence" value="ECO:0007669"/>
    <property type="project" value="UniProtKB-UniRule"/>
</dbReference>
<dbReference type="SUPFAM" id="SSF50037">
    <property type="entry name" value="C-terminal domain of transcriptional repressors"/>
    <property type="match status" value="1"/>
</dbReference>
<dbReference type="GO" id="GO:0046914">
    <property type="term" value="F:transition metal ion binding"/>
    <property type="evidence" value="ECO:0007669"/>
    <property type="project" value="InterPro"/>
</dbReference>
<comment type="caution">
    <text evidence="16">The sequence shown here is derived from an EMBL/GenBank/DDBJ whole genome shotgun (WGS) entry which is preliminary data.</text>
</comment>
<comment type="similarity">
    <text evidence="14">Belongs to the TRAFAC class TrmE-Era-EngA-EngB-Septin-like GTPase superfamily. FeoB GTPase (TC 9.A.8) family.</text>
</comment>
<dbReference type="InterPro" id="IPR008988">
    <property type="entry name" value="Transcriptional_repressor_C"/>
</dbReference>
<dbReference type="EMBL" id="DXGF01000132">
    <property type="protein sequence ID" value="HIW84072.1"/>
    <property type="molecule type" value="Genomic_DNA"/>
</dbReference>
<name>A0A9D1UDR5_9FIRM</name>
<evidence type="ECO:0000256" key="1">
    <source>
        <dbReference type="ARBA" id="ARBA00003926"/>
    </source>
</evidence>
<dbReference type="GO" id="GO:0005886">
    <property type="term" value="C:plasma membrane"/>
    <property type="evidence" value="ECO:0007669"/>
    <property type="project" value="UniProtKB-SubCell"/>
</dbReference>
<comment type="function">
    <text evidence="1 14">Probable transporter of a GTP-driven Fe(2+) uptake system.</text>
</comment>
<comment type="caution">
    <text evidence="14">Lacks conserved residue(s) required for the propagation of feature annotation.</text>
</comment>
<evidence type="ECO:0000259" key="15">
    <source>
        <dbReference type="PROSITE" id="PS51711"/>
    </source>
</evidence>
<keyword evidence="13" id="KW-0460">Magnesium</keyword>
<evidence type="ECO:0000256" key="6">
    <source>
        <dbReference type="ARBA" id="ARBA00022741"/>
    </source>
</evidence>
<feature type="transmembrane region" description="Helical" evidence="14">
    <location>
        <begin position="665"/>
        <end position="690"/>
    </location>
</feature>
<keyword evidence="13" id="KW-0479">Metal-binding</keyword>
<dbReference type="InterPro" id="IPR011640">
    <property type="entry name" value="Fe2_transport_prot_B_C"/>
</dbReference>
<reference evidence="16" key="1">
    <citation type="journal article" date="2021" name="PeerJ">
        <title>Extensive microbial diversity within the chicken gut microbiome revealed by metagenomics and culture.</title>
        <authorList>
            <person name="Gilroy R."/>
            <person name="Ravi A."/>
            <person name="Getino M."/>
            <person name="Pursley I."/>
            <person name="Horton D.L."/>
            <person name="Alikhan N.F."/>
            <person name="Baker D."/>
            <person name="Gharbi K."/>
            <person name="Hall N."/>
            <person name="Watson M."/>
            <person name="Adriaenssens E.M."/>
            <person name="Foster-Nyarko E."/>
            <person name="Jarju S."/>
            <person name="Secka A."/>
            <person name="Antonio M."/>
            <person name="Oren A."/>
            <person name="Chaudhuri R.R."/>
            <person name="La Ragione R."/>
            <person name="Hildebrand F."/>
            <person name="Pallen M.J."/>
        </authorList>
    </citation>
    <scope>NUCLEOTIDE SEQUENCE</scope>
    <source>
        <strain evidence="16">ChiSxjej1B13-11762</strain>
    </source>
</reference>
<dbReference type="Gene3D" id="2.30.30.90">
    <property type="match status" value="1"/>
</dbReference>
<dbReference type="InterPro" id="IPR027417">
    <property type="entry name" value="P-loop_NTPase"/>
</dbReference>
<feature type="transmembrane region" description="Helical" evidence="14">
    <location>
        <begin position="441"/>
        <end position="463"/>
    </location>
</feature>